<dbReference type="Gene3D" id="1.20.1740.10">
    <property type="entry name" value="Amino acid/polyamine transporter I"/>
    <property type="match status" value="1"/>
</dbReference>
<feature type="transmembrane region" description="Helical" evidence="6">
    <location>
        <begin position="352"/>
        <end position="375"/>
    </location>
</feature>
<evidence type="ECO:0000313" key="7">
    <source>
        <dbReference type="EMBL" id="EGC32694.1"/>
    </source>
</evidence>
<feature type="non-terminal residue" evidence="7">
    <location>
        <position position="1"/>
    </location>
</feature>
<dbReference type="Pfam" id="PF13520">
    <property type="entry name" value="AA_permease_2"/>
    <property type="match status" value="1"/>
</dbReference>
<comment type="subcellular location">
    <subcellularLocation>
        <location evidence="1">Membrane</location>
        <topology evidence="1">Multi-pass membrane protein</topology>
    </subcellularLocation>
</comment>
<dbReference type="FunCoup" id="F0ZTQ3">
    <property type="interactions" value="36"/>
</dbReference>
<feature type="transmembrane region" description="Helical" evidence="6">
    <location>
        <begin position="273"/>
        <end position="294"/>
    </location>
</feature>
<feature type="transmembrane region" description="Helical" evidence="6">
    <location>
        <begin position="237"/>
        <end position="253"/>
    </location>
</feature>
<dbReference type="VEuPathDB" id="AmoebaDB:DICPUDRAFT_92558"/>
<dbReference type="Proteomes" id="UP000001064">
    <property type="component" value="Unassembled WGS sequence"/>
</dbReference>
<dbReference type="GO" id="GO:0015171">
    <property type="term" value="F:amino acid transmembrane transporter activity"/>
    <property type="evidence" value="ECO:0000318"/>
    <property type="project" value="GO_Central"/>
</dbReference>
<dbReference type="OrthoDB" id="5982228at2759"/>
<evidence type="ECO:0008006" key="9">
    <source>
        <dbReference type="Google" id="ProtNLM"/>
    </source>
</evidence>
<dbReference type="InterPro" id="IPR002293">
    <property type="entry name" value="AA/rel_permease1"/>
</dbReference>
<evidence type="ECO:0000256" key="1">
    <source>
        <dbReference type="ARBA" id="ARBA00004141"/>
    </source>
</evidence>
<evidence type="ECO:0000256" key="6">
    <source>
        <dbReference type="SAM" id="Phobius"/>
    </source>
</evidence>
<dbReference type="STRING" id="5786.F0ZTQ3"/>
<dbReference type="InParanoid" id="F0ZTQ3"/>
<dbReference type="PIRSF" id="PIRSF006060">
    <property type="entry name" value="AA_transporter"/>
    <property type="match status" value="1"/>
</dbReference>
<accession>F0ZTQ3</accession>
<keyword evidence="4 6" id="KW-1133">Transmembrane helix</keyword>
<feature type="transmembrane region" description="Helical" evidence="6">
    <location>
        <begin position="84"/>
        <end position="105"/>
    </location>
</feature>
<evidence type="ECO:0000256" key="4">
    <source>
        <dbReference type="ARBA" id="ARBA00022989"/>
    </source>
</evidence>
<evidence type="ECO:0000256" key="3">
    <source>
        <dbReference type="ARBA" id="ARBA00022692"/>
    </source>
</evidence>
<keyword evidence="5 6" id="KW-0472">Membrane</keyword>
<proteinExistence type="predicted"/>
<keyword evidence="8" id="KW-1185">Reference proteome</keyword>
<evidence type="ECO:0000256" key="5">
    <source>
        <dbReference type="ARBA" id="ARBA00023136"/>
    </source>
</evidence>
<dbReference type="GO" id="GO:0006865">
    <property type="term" value="P:amino acid transport"/>
    <property type="evidence" value="ECO:0000318"/>
    <property type="project" value="GO_Central"/>
</dbReference>
<dbReference type="KEGG" id="dpp:DICPUDRAFT_92558"/>
<gene>
    <name evidence="7" type="ORF">DICPUDRAFT_92558</name>
</gene>
<feature type="transmembrane region" description="Helical" evidence="6">
    <location>
        <begin position="203"/>
        <end position="225"/>
    </location>
</feature>
<dbReference type="PANTHER" id="PTHR43243:SF4">
    <property type="entry name" value="CATIONIC AMINO ACID TRANSPORTER 4"/>
    <property type="match status" value="1"/>
</dbReference>
<evidence type="ECO:0000256" key="2">
    <source>
        <dbReference type="ARBA" id="ARBA00022448"/>
    </source>
</evidence>
<feature type="transmembrane region" description="Helical" evidence="6">
    <location>
        <begin position="111"/>
        <end position="132"/>
    </location>
</feature>
<evidence type="ECO:0000313" key="8">
    <source>
        <dbReference type="Proteomes" id="UP000001064"/>
    </source>
</evidence>
<feature type="transmembrane region" description="Helical" evidence="6">
    <location>
        <begin position="144"/>
        <end position="162"/>
    </location>
</feature>
<sequence>MERLSSYFENFSETSKRKKDYHKVRHELQTDENYLSDPVPSTETDDHSLKNADMIQLEEQTPNGDLASDGGAKNFKKCLNVTDLLAFGVGSIIGSGIFVTTGVAARDIAGPGVFLSFIISGFCCCLSGLCYAEFASKIPCSGSAYSYSYILIGELVAWIVGWDLTLEYMIASATVGRGWSGYLKSIIISGGGYLPKPLDPIDLGGGFSVDIIAFMSIIILSLVIAFGMKESARFNKIFVVIKIAIIIFIIILGGMHTDSKNWSNFAPYGEKGIFGAAAITFFAYLGFDGVCNVAEEVPNPQRDLPIGILGSLGISTVLYVAVCVVLTLMVPYQLLDPEAPLSVAFNNIGLNWASIIVAIGAFAGLTTAQLGGLISQPRLYYSLSKDGLLPKWFGVIHPRFKTP</sequence>
<feature type="transmembrane region" description="Helical" evidence="6">
    <location>
        <begin position="306"/>
        <end position="332"/>
    </location>
</feature>
<reference evidence="8" key="1">
    <citation type="journal article" date="2011" name="Genome Biol.">
        <title>Comparative genomics of the social amoebae Dictyostelium discoideum and Dictyostelium purpureum.</title>
        <authorList>
            <consortium name="US DOE Joint Genome Institute (JGI-PGF)"/>
            <person name="Sucgang R."/>
            <person name="Kuo A."/>
            <person name="Tian X."/>
            <person name="Salerno W."/>
            <person name="Parikh A."/>
            <person name="Feasley C.L."/>
            <person name="Dalin E."/>
            <person name="Tu H."/>
            <person name="Huang E."/>
            <person name="Barry K."/>
            <person name="Lindquist E."/>
            <person name="Shapiro H."/>
            <person name="Bruce D."/>
            <person name="Schmutz J."/>
            <person name="Salamov A."/>
            <person name="Fey P."/>
            <person name="Gaudet P."/>
            <person name="Anjard C."/>
            <person name="Babu M.M."/>
            <person name="Basu S."/>
            <person name="Bushmanova Y."/>
            <person name="van der Wel H."/>
            <person name="Katoh-Kurasawa M."/>
            <person name="Dinh C."/>
            <person name="Coutinho P.M."/>
            <person name="Saito T."/>
            <person name="Elias M."/>
            <person name="Schaap P."/>
            <person name="Kay R.R."/>
            <person name="Henrissat B."/>
            <person name="Eichinger L."/>
            <person name="Rivero F."/>
            <person name="Putnam N.H."/>
            <person name="West C.M."/>
            <person name="Loomis W.F."/>
            <person name="Chisholm R.L."/>
            <person name="Shaulsky G."/>
            <person name="Strassmann J.E."/>
            <person name="Queller D.C."/>
            <person name="Kuspa A."/>
            <person name="Grigoriev I.V."/>
        </authorList>
    </citation>
    <scope>NUCLEOTIDE SEQUENCE [LARGE SCALE GENOMIC DNA]</scope>
    <source>
        <strain evidence="8">QSDP1</strain>
    </source>
</reference>
<dbReference type="RefSeq" id="XP_003290797.1">
    <property type="nucleotide sequence ID" value="XM_003290749.1"/>
</dbReference>
<name>F0ZTQ3_DICPU</name>
<dbReference type="eggNOG" id="KOG1286">
    <property type="taxonomic scope" value="Eukaryota"/>
</dbReference>
<keyword evidence="2" id="KW-0813">Transport</keyword>
<dbReference type="PANTHER" id="PTHR43243">
    <property type="entry name" value="INNER MEMBRANE TRANSPORTER YGJI-RELATED"/>
    <property type="match status" value="1"/>
</dbReference>
<dbReference type="AlphaFoldDB" id="F0ZTQ3"/>
<dbReference type="EMBL" id="GL871180">
    <property type="protein sequence ID" value="EGC32694.1"/>
    <property type="molecule type" value="Genomic_DNA"/>
</dbReference>
<dbReference type="GO" id="GO:0005886">
    <property type="term" value="C:plasma membrane"/>
    <property type="evidence" value="ECO:0000318"/>
    <property type="project" value="GO_Central"/>
</dbReference>
<dbReference type="OMA" id="ASTHINN"/>
<keyword evidence="3 6" id="KW-0812">Transmembrane</keyword>
<organism evidence="7 8">
    <name type="scientific">Dictyostelium purpureum</name>
    <name type="common">Slime mold</name>
    <dbReference type="NCBI Taxonomy" id="5786"/>
    <lineage>
        <taxon>Eukaryota</taxon>
        <taxon>Amoebozoa</taxon>
        <taxon>Evosea</taxon>
        <taxon>Eumycetozoa</taxon>
        <taxon>Dictyostelia</taxon>
        <taxon>Dictyosteliales</taxon>
        <taxon>Dictyosteliaceae</taxon>
        <taxon>Dictyostelium</taxon>
    </lineage>
</organism>
<dbReference type="GeneID" id="10508497"/>
<protein>
    <recommendedName>
        <fullName evidence="9">Cationic amino acid transporter C-terminal domain-containing protein</fullName>
    </recommendedName>
</protein>